<dbReference type="Proteomes" id="UP000006038">
    <property type="component" value="Chromosome 9"/>
</dbReference>
<dbReference type="OMA" id="WHIVNAR"/>
<keyword evidence="1" id="KW-0560">Oxidoreductase</keyword>
<protein>
    <recommendedName>
        <fullName evidence="2">NAD-dependent epimerase/dehydratase domain-containing protein</fullName>
    </recommendedName>
</protein>
<dbReference type="Gramene" id="OB09G21490.1">
    <property type="protein sequence ID" value="OB09G21490.1"/>
    <property type="gene ID" value="OB09G21490"/>
</dbReference>
<organism evidence="3">
    <name type="scientific">Oryza brachyantha</name>
    <name type="common">malo sina</name>
    <dbReference type="NCBI Taxonomy" id="4533"/>
    <lineage>
        <taxon>Eukaryota</taxon>
        <taxon>Viridiplantae</taxon>
        <taxon>Streptophyta</taxon>
        <taxon>Embryophyta</taxon>
        <taxon>Tracheophyta</taxon>
        <taxon>Spermatophyta</taxon>
        <taxon>Magnoliopsida</taxon>
        <taxon>Liliopsida</taxon>
        <taxon>Poales</taxon>
        <taxon>Poaceae</taxon>
        <taxon>BOP clade</taxon>
        <taxon>Oryzoideae</taxon>
        <taxon>Oryzeae</taxon>
        <taxon>Oryzinae</taxon>
        <taxon>Oryza</taxon>
    </lineage>
</organism>
<proteinExistence type="predicted"/>
<evidence type="ECO:0000313" key="3">
    <source>
        <dbReference type="EnsemblPlants" id="OB09G21490.1"/>
    </source>
</evidence>
<dbReference type="PANTHER" id="PTHR10366:SF702">
    <property type="entry name" value="NAD-DEPENDENT EPIMERASE_DEHYDRATASE DOMAIN-CONTAINING PROTEIN"/>
    <property type="match status" value="1"/>
</dbReference>
<feature type="domain" description="NAD-dependent epimerase/dehydratase" evidence="2">
    <location>
        <begin position="1"/>
        <end position="78"/>
    </location>
</feature>
<dbReference type="InterPro" id="IPR001509">
    <property type="entry name" value="Epimerase_deHydtase"/>
</dbReference>
<evidence type="ECO:0000256" key="1">
    <source>
        <dbReference type="ARBA" id="ARBA00023002"/>
    </source>
</evidence>
<dbReference type="EnsemblPlants" id="OB09G21490.1">
    <property type="protein sequence ID" value="OB09G21490.1"/>
    <property type="gene ID" value="OB09G21490"/>
</dbReference>
<dbReference type="GO" id="GO:0016616">
    <property type="term" value="F:oxidoreductase activity, acting on the CH-OH group of donors, NAD or NADP as acceptor"/>
    <property type="evidence" value="ECO:0007669"/>
    <property type="project" value="TreeGrafter"/>
</dbReference>
<dbReference type="HOGENOM" id="CLU_2546277_0_0_1"/>
<dbReference type="SUPFAM" id="SSF51735">
    <property type="entry name" value="NAD(P)-binding Rossmann-fold domains"/>
    <property type="match status" value="1"/>
</dbReference>
<reference evidence="3" key="1">
    <citation type="journal article" date="2013" name="Nat. Commun.">
        <title>Whole-genome sequencing of Oryza brachyantha reveals mechanisms underlying Oryza genome evolution.</title>
        <authorList>
            <person name="Chen J."/>
            <person name="Huang Q."/>
            <person name="Gao D."/>
            <person name="Wang J."/>
            <person name="Lang Y."/>
            <person name="Liu T."/>
            <person name="Li B."/>
            <person name="Bai Z."/>
            <person name="Luis Goicoechea J."/>
            <person name="Liang C."/>
            <person name="Chen C."/>
            <person name="Zhang W."/>
            <person name="Sun S."/>
            <person name="Liao Y."/>
            <person name="Zhang X."/>
            <person name="Yang L."/>
            <person name="Song C."/>
            <person name="Wang M."/>
            <person name="Shi J."/>
            <person name="Liu G."/>
            <person name="Liu J."/>
            <person name="Zhou H."/>
            <person name="Zhou W."/>
            <person name="Yu Q."/>
            <person name="An N."/>
            <person name="Chen Y."/>
            <person name="Cai Q."/>
            <person name="Wang B."/>
            <person name="Liu B."/>
            <person name="Min J."/>
            <person name="Huang Y."/>
            <person name="Wu H."/>
            <person name="Li Z."/>
            <person name="Zhang Y."/>
            <person name="Yin Y."/>
            <person name="Song W."/>
            <person name="Jiang J."/>
            <person name="Jackson S.A."/>
            <person name="Wing R.A."/>
            <person name="Wang J."/>
            <person name="Chen M."/>
        </authorList>
    </citation>
    <scope>NUCLEOTIDE SEQUENCE [LARGE SCALE GENOMIC DNA]</scope>
    <source>
        <strain evidence="3">cv. IRGC 101232</strain>
    </source>
</reference>
<dbReference type="InterPro" id="IPR050425">
    <property type="entry name" value="NAD(P)_dehydrat-like"/>
</dbReference>
<dbReference type="PANTHER" id="PTHR10366">
    <property type="entry name" value="NAD DEPENDENT EPIMERASE/DEHYDRATASE"/>
    <property type="match status" value="1"/>
</dbReference>
<reference evidence="3" key="2">
    <citation type="submission" date="2013-04" db="UniProtKB">
        <authorList>
            <consortium name="EnsemblPlants"/>
        </authorList>
    </citation>
    <scope>IDENTIFICATION</scope>
</reference>
<evidence type="ECO:0000313" key="4">
    <source>
        <dbReference type="Proteomes" id="UP000006038"/>
    </source>
</evidence>
<dbReference type="Gene3D" id="3.40.50.720">
    <property type="entry name" value="NAD(P)-binding Rossmann-like Domain"/>
    <property type="match status" value="1"/>
</dbReference>
<dbReference type="Pfam" id="PF01370">
    <property type="entry name" value="Epimerase"/>
    <property type="match status" value="1"/>
</dbReference>
<keyword evidence="4" id="KW-1185">Reference proteome</keyword>
<accession>J3MYS0</accession>
<evidence type="ECO:0000259" key="2">
    <source>
        <dbReference type="Pfam" id="PF01370"/>
    </source>
</evidence>
<name>J3MYS0_ORYBR</name>
<sequence>MAEKSAFEYAEKHGLNLITLCPPLVFGPMLQPTLNTSSKFLIYVIKRGPDVMNNKLWHIVNARDVADALLLVYEKPESSWRYI</sequence>
<dbReference type="AlphaFoldDB" id="J3MYS0"/>
<dbReference type="STRING" id="4533.J3MYS0"/>
<dbReference type="eggNOG" id="KOG1502">
    <property type="taxonomic scope" value="Eukaryota"/>
</dbReference>
<dbReference type="InterPro" id="IPR036291">
    <property type="entry name" value="NAD(P)-bd_dom_sf"/>
</dbReference>